<name>A0A2K9P0H5_9FIRM</name>
<keyword evidence="1" id="KW-0812">Transmembrane</keyword>
<evidence type="ECO:0000313" key="3">
    <source>
        <dbReference type="Proteomes" id="UP000235589"/>
    </source>
</evidence>
<reference evidence="2 3" key="1">
    <citation type="submission" date="2017-04" db="EMBL/GenBank/DDBJ databases">
        <title>Monoglobus pectinilyticus 14 draft genome.</title>
        <authorList>
            <person name="Kim C."/>
            <person name="Rosendale D.I."/>
            <person name="Kelly W.J."/>
            <person name="Tannock G.W."/>
            <person name="Patchett M.L."/>
            <person name="Jordens J.Z."/>
        </authorList>
    </citation>
    <scope>NUCLEOTIDE SEQUENCE [LARGE SCALE GENOMIC DNA]</scope>
    <source>
        <strain evidence="2 3">14</strain>
    </source>
</reference>
<dbReference type="AlphaFoldDB" id="A0A2K9P0H5"/>
<dbReference type="KEGG" id="mpec:B9O19_00603"/>
<keyword evidence="3" id="KW-1185">Reference proteome</keyword>
<dbReference type="EMBL" id="CP020991">
    <property type="protein sequence ID" value="AUO18786.1"/>
    <property type="molecule type" value="Genomic_DNA"/>
</dbReference>
<accession>A0A2K9P0H5</accession>
<keyword evidence="1" id="KW-0472">Membrane</keyword>
<feature type="transmembrane region" description="Helical" evidence="1">
    <location>
        <begin position="6"/>
        <end position="26"/>
    </location>
</feature>
<organism evidence="2 3">
    <name type="scientific">Monoglobus pectinilyticus</name>
    <dbReference type="NCBI Taxonomy" id="1981510"/>
    <lineage>
        <taxon>Bacteria</taxon>
        <taxon>Bacillati</taxon>
        <taxon>Bacillota</taxon>
        <taxon>Clostridia</taxon>
        <taxon>Monoglobales</taxon>
        <taxon>Monoglobaceae</taxon>
        <taxon>Monoglobus</taxon>
    </lineage>
</organism>
<evidence type="ECO:0000256" key="1">
    <source>
        <dbReference type="SAM" id="Phobius"/>
    </source>
</evidence>
<dbReference type="GeneID" id="98062031"/>
<keyword evidence="1" id="KW-1133">Transmembrane helix</keyword>
<dbReference type="Proteomes" id="UP000235589">
    <property type="component" value="Chromosome"/>
</dbReference>
<dbReference type="OrthoDB" id="2990399at2"/>
<sequence length="119" mass="13131">MINQILLVFVGIFAIIGLITFLYGIVEGLSHEKKTEVPSELVVFVKNQENDVEGLLRQLSGKLTSGNANITVSGLSVVDYGSSDSTAEILKKLQTDIDVLNFYTKDEYINHINNLNNLT</sequence>
<dbReference type="RefSeq" id="WP_102365038.1">
    <property type="nucleotide sequence ID" value="NZ_CP020991.1"/>
</dbReference>
<proteinExistence type="predicted"/>
<gene>
    <name evidence="2" type="ORF">B9O19_00603</name>
</gene>
<evidence type="ECO:0000313" key="2">
    <source>
        <dbReference type="EMBL" id="AUO18786.1"/>
    </source>
</evidence>
<protein>
    <submittedName>
        <fullName evidence="2">Uncharacterized protein</fullName>
    </submittedName>
</protein>